<dbReference type="STRING" id="94643.A0A2A9M1Z6"/>
<dbReference type="EMBL" id="NWUJ01000012">
    <property type="protein sequence ID" value="PFH31989.1"/>
    <property type="molecule type" value="Genomic_DNA"/>
</dbReference>
<dbReference type="GO" id="GO:0005634">
    <property type="term" value="C:nucleus"/>
    <property type="evidence" value="ECO:0007669"/>
    <property type="project" value="TreeGrafter"/>
</dbReference>
<dbReference type="PANTHER" id="PTHR19965">
    <property type="entry name" value="RNA AND EXPORT FACTOR BINDING PROTEIN"/>
    <property type="match status" value="1"/>
</dbReference>
<dbReference type="OrthoDB" id="1049195at2759"/>
<dbReference type="AlphaFoldDB" id="A0A2A9M1Z6"/>
<evidence type="ECO:0000313" key="5">
    <source>
        <dbReference type="EMBL" id="PFH31989.1"/>
    </source>
</evidence>
<sequence>MTQSMLDMSLDDIVAAHRASADDSSSRGGRGRSGFGPTRRGASSFGGAGGSFSSSRGRGGRFGSSSWVGEDSWESGRYARGRRGGFGSPYAFEDRGGDRRAAPWAGARGAGARAARPQTAVVRVSNLDYSVLEEDLKELFSAVGEISKVWIDYDRTDRSKGTGGCVFRSVADAKRAIQTYEGRRIEGLPLRLELVPPRNPDSRRFSPSHASGPYSQESAFQRRGGRGANSWRGVAQNERLEPW</sequence>
<keyword evidence="6" id="KW-1185">Reference proteome</keyword>
<dbReference type="GO" id="GO:0006406">
    <property type="term" value="P:mRNA export from nucleus"/>
    <property type="evidence" value="ECO:0007669"/>
    <property type="project" value="TreeGrafter"/>
</dbReference>
<dbReference type="Proteomes" id="UP000224006">
    <property type="component" value="Chromosome XI"/>
</dbReference>
<evidence type="ECO:0000259" key="4">
    <source>
        <dbReference type="PROSITE" id="PS50102"/>
    </source>
</evidence>
<keyword evidence="1 2" id="KW-0694">RNA-binding</keyword>
<dbReference type="GO" id="GO:0003729">
    <property type="term" value="F:mRNA binding"/>
    <property type="evidence" value="ECO:0007669"/>
    <property type="project" value="TreeGrafter"/>
</dbReference>
<dbReference type="SMART" id="SM00360">
    <property type="entry name" value="RRM"/>
    <property type="match status" value="1"/>
</dbReference>
<dbReference type="PROSITE" id="PS50102">
    <property type="entry name" value="RRM"/>
    <property type="match status" value="1"/>
</dbReference>
<accession>A0A2A9M1Z6</accession>
<dbReference type="Pfam" id="PF00076">
    <property type="entry name" value="RRM_1"/>
    <property type="match status" value="1"/>
</dbReference>
<feature type="region of interest" description="Disordered" evidence="3">
    <location>
        <begin position="196"/>
        <end position="243"/>
    </location>
</feature>
<organism evidence="5 6">
    <name type="scientific">Besnoitia besnoiti</name>
    <name type="common">Apicomplexan protozoan</name>
    <dbReference type="NCBI Taxonomy" id="94643"/>
    <lineage>
        <taxon>Eukaryota</taxon>
        <taxon>Sar</taxon>
        <taxon>Alveolata</taxon>
        <taxon>Apicomplexa</taxon>
        <taxon>Conoidasida</taxon>
        <taxon>Coccidia</taxon>
        <taxon>Eucoccidiorida</taxon>
        <taxon>Eimeriorina</taxon>
        <taxon>Sarcocystidae</taxon>
        <taxon>Besnoitia</taxon>
    </lineage>
</organism>
<feature type="domain" description="RRM" evidence="4">
    <location>
        <begin position="120"/>
        <end position="197"/>
    </location>
</feature>
<dbReference type="Gene3D" id="3.30.70.330">
    <property type="match status" value="1"/>
</dbReference>
<name>A0A2A9M1Z6_BESBE</name>
<evidence type="ECO:0000256" key="2">
    <source>
        <dbReference type="PROSITE-ProRule" id="PRU00176"/>
    </source>
</evidence>
<dbReference type="VEuPathDB" id="ToxoDB:BESB_019300"/>
<proteinExistence type="predicted"/>
<dbReference type="SUPFAM" id="SSF54928">
    <property type="entry name" value="RNA-binding domain, RBD"/>
    <property type="match status" value="1"/>
</dbReference>
<gene>
    <name evidence="5" type="ORF">BESB_019300</name>
</gene>
<dbReference type="RefSeq" id="XP_029215998.1">
    <property type="nucleotide sequence ID" value="XM_029360639.1"/>
</dbReference>
<dbReference type="PANTHER" id="PTHR19965:SF35">
    <property type="entry name" value="RNA ANNEALING PROTEIN YRA1"/>
    <property type="match status" value="1"/>
</dbReference>
<dbReference type="GeneID" id="40306991"/>
<comment type="caution">
    <text evidence="5">The sequence shown here is derived from an EMBL/GenBank/DDBJ whole genome shotgun (WGS) entry which is preliminary data.</text>
</comment>
<dbReference type="InterPro" id="IPR012677">
    <property type="entry name" value="Nucleotide-bd_a/b_plait_sf"/>
</dbReference>
<dbReference type="CDD" id="cd12418">
    <property type="entry name" value="RRM_Aly_REF_like"/>
    <property type="match status" value="1"/>
</dbReference>
<dbReference type="InterPro" id="IPR051229">
    <property type="entry name" value="ALYREF_mRNA_export"/>
</dbReference>
<evidence type="ECO:0000256" key="1">
    <source>
        <dbReference type="ARBA" id="ARBA00022884"/>
    </source>
</evidence>
<reference evidence="5 6" key="1">
    <citation type="submission" date="2017-09" db="EMBL/GenBank/DDBJ databases">
        <title>Genome sequencing of Besnoitia besnoiti strain Bb-Ger1.</title>
        <authorList>
            <person name="Schares G."/>
            <person name="Venepally P."/>
            <person name="Lorenzi H.A."/>
        </authorList>
    </citation>
    <scope>NUCLEOTIDE SEQUENCE [LARGE SCALE GENOMIC DNA]</scope>
    <source>
        <strain evidence="5 6">Bb-Ger1</strain>
    </source>
</reference>
<dbReference type="InterPro" id="IPR000504">
    <property type="entry name" value="RRM_dom"/>
</dbReference>
<protein>
    <submittedName>
        <fullName evidence="5">RNA recognition motif-containing protein</fullName>
    </submittedName>
</protein>
<feature type="region of interest" description="Disordered" evidence="3">
    <location>
        <begin position="17"/>
        <end position="72"/>
    </location>
</feature>
<evidence type="ECO:0000313" key="6">
    <source>
        <dbReference type="Proteomes" id="UP000224006"/>
    </source>
</evidence>
<evidence type="ECO:0000256" key="3">
    <source>
        <dbReference type="SAM" id="MobiDB-lite"/>
    </source>
</evidence>
<dbReference type="KEGG" id="bbes:BESB_019300"/>
<dbReference type="InterPro" id="IPR035979">
    <property type="entry name" value="RBD_domain_sf"/>
</dbReference>